<dbReference type="Proteomes" id="UP001268610">
    <property type="component" value="Unassembled WGS sequence"/>
</dbReference>
<organism evidence="1 2">
    <name type="scientific">Rhizobium hidalgonense</name>
    <dbReference type="NCBI Taxonomy" id="1538159"/>
    <lineage>
        <taxon>Bacteria</taxon>
        <taxon>Pseudomonadati</taxon>
        <taxon>Pseudomonadota</taxon>
        <taxon>Alphaproteobacteria</taxon>
        <taxon>Hyphomicrobiales</taxon>
        <taxon>Rhizobiaceae</taxon>
        <taxon>Rhizobium/Agrobacterium group</taxon>
        <taxon>Rhizobium</taxon>
    </lineage>
</organism>
<sequence>MSLRSALRAQTADCHAAVDALFGSFNLSRTQDYKAFLRAHARVVPSIEHALEEAGIARLLPDWPERGRAQLISADIRELGDQLPDLLPPPALRGEAAIWGAAYVLEGSKLGGAMLARSVPDHLPCRYLTPQSPKAAMRTFMESLDASDPKDPEAAVLAARSIFDLFLEAGQLELEAVA</sequence>
<dbReference type="CDD" id="cd19166">
    <property type="entry name" value="HemeO-bac"/>
    <property type="match status" value="1"/>
</dbReference>
<dbReference type="RefSeq" id="WP_310865588.1">
    <property type="nucleotide sequence ID" value="NZ_JAVLSF010000006.1"/>
</dbReference>
<name>A0AAJ2LME7_9HYPH</name>
<gene>
    <name evidence="1" type="ORF">RJJ65_13145</name>
</gene>
<dbReference type="InterPro" id="IPR016084">
    <property type="entry name" value="Haem_Oase-like_multi-hlx"/>
</dbReference>
<comment type="caution">
    <text evidence="1">The sequence shown here is derived from an EMBL/GenBank/DDBJ whole genome shotgun (WGS) entry which is preliminary data.</text>
</comment>
<reference evidence="1" key="1">
    <citation type="submission" date="2023-04" db="EMBL/GenBank/DDBJ databases">
        <title>Genomic characterization of faba bean (Vicia faba) microsymbionts in Mexican soils.</title>
        <authorList>
            <person name="Rivera Orduna F.N."/>
            <person name="Guevara-Luna J."/>
            <person name="Yan J."/>
            <person name="Arroyo-Herrera I."/>
            <person name="Li Y."/>
            <person name="Vasquez-Murrieta M.S."/>
            <person name="Wang E.T."/>
        </authorList>
    </citation>
    <scope>NUCLEOTIDE SEQUENCE</scope>
    <source>
        <strain evidence="1">CH26</strain>
    </source>
</reference>
<dbReference type="EMBL" id="JAVLSF010000006">
    <property type="protein sequence ID" value="MDR9773594.1"/>
    <property type="molecule type" value="Genomic_DNA"/>
</dbReference>
<dbReference type="Gene3D" id="1.20.910.10">
    <property type="entry name" value="Heme oxygenase-like"/>
    <property type="match status" value="1"/>
</dbReference>
<evidence type="ECO:0000313" key="1">
    <source>
        <dbReference type="EMBL" id="MDR9773594.1"/>
    </source>
</evidence>
<dbReference type="SUPFAM" id="SSF48613">
    <property type="entry name" value="Heme oxygenase-like"/>
    <property type="match status" value="1"/>
</dbReference>
<evidence type="ECO:0000313" key="2">
    <source>
        <dbReference type="Proteomes" id="UP001268610"/>
    </source>
</evidence>
<protein>
    <submittedName>
        <fullName evidence="1">Biliverdin-producing heme oxygenase</fullName>
    </submittedName>
</protein>
<accession>A0AAJ2LME7</accession>
<proteinExistence type="predicted"/>
<dbReference type="AlphaFoldDB" id="A0AAJ2LME7"/>